<organism evidence="2 3">
    <name type="scientific">Pleurodeles waltl</name>
    <name type="common">Iberian ribbed newt</name>
    <dbReference type="NCBI Taxonomy" id="8319"/>
    <lineage>
        <taxon>Eukaryota</taxon>
        <taxon>Metazoa</taxon>
        <taxon>Chordata</taxon>
        <taxon>Craniata</taxon>
        <taxon>Vertebrata</taxon>
        <taxon>Euteleostomi</taxon>
        <taxon>Amphibia</taxon>
        <taxon>Batrachia</taxon>
        <taxon>Caudata</taxon>
        <taxon>Salamandroidea</taxon>
        <taxon>Salamandridae</taxon>
        <taxon>Pleurodelinae</taxon>
        <taxon>Pleurodeles</taxon>
    </lineage>
</organism>
<feature type="region of interest" description="Disordered" evidence="1">
    <location>
        <begin position="33"/>
        <end position="63"/>
    </location>
</feature>
<dbReference type="EMBL" id="JANPWB010000013">
    <property type="protein sequence ID" value="KAJ1110132.1"/>
    <property type="molecule type" value="Genomic_DNA"/>
</dbReference>
<protein>
    <recommendedName>
        <fullName evidence="4">Secreted protein</fullName>
    </recommendedName>
</protein>
<comment type="caution">
    <text evidence="2">The sequence shown here is derived from an EMBL/GenBank/DDBJ whole genome shotgun (WGS) entry which is preliminary data.</text>
</comment>
<name>A0AAV7N6H3_PLEWA</name>
<dbReference type="Proteomes" id="UP001066276">
    <property type="component" value="Chromosome 9"/>
</dbReference>
<sequence length="80" mass="8346">MLQPVLAFAITPSVSLSMRVGLEGRYGPRARSVAAAESDLGPALGRPKTGPSARSRGGVSEKTRVRISTYPAVGARILPQ</sequence>
<dbReference type="AlphaFoldDB" id="A0AAV7N6H3"/>
<accession>A0AAV7N6H3</accession>
<evidence type="ECO:0000313" key="3">
    <source>
        <dbReference type="Proteomes" id="UP001066276"/>
    </source>
</evidence>
<gene>
    <name evidence="2" type="ORF">NDU88_007487</name>
</gene>
<proteinExistence type="predicted"/>
<evidence type="ECO:0000256" key="1">
    <source>
        <dbReference type="SAM" id="MobiDB-lite"/>
    </source>
</evidence>
<keyword evidence="3" id="KW-1185">Reference proteome</keyword>
<evidence type="ECO:0000313" key="2">
    <source>
        <dbReference type="EMBL" id="KAJ1110132.1"/>
    </source>
</evidence>
<reference evidence="2" key="1">
    <citation type="journal article" date="2022" name="bioRxiv">
        <title>Sequencing and chromosome-scale assembly of the giantPleurodeles waltlgenome.</title>
        <authorList>
            <person name="Brown T."/>
            <person name="Elewa A."/>
            <person name="Iarovenko S."/>
            <person name="Subramanian E."/>
            <person name="Araus A.J."/>
            <person name="Petzold A."/>
            <person name="Susuki M."/>
            <person name="Suzuki K.-i.T."/>
            <person name="Hayashi T."/>
            <person name="Toyoda A."/>
            <person name="Oliveira C."/>
            <person name="Osipova E."/>
            <person name="Leigh N.D."/>
            <person name="Simon A."/>
            <person name="Yun M.H."/>
        </authorList>
    </citation>
    <scope>NUCLEOTIDE SEQUENCE</scope>
    <source>
        <strain evidence="2">20211129_DDA</strain>
        <tissue evidence="2">Liver</tissue>
    </source>
</reference>
<evidence type="ECO:0008006" key="4">
    <source>
        <dbReference type="Google" id="ProtNLM"/>
    </source>
</evidence>